<gene>
    <name evidence="3" type="ORF">BBRV_LOCUS50870</name>
</gene>
<feature type="compositionally biased region" description="Polar residues" evidence="1">
    <location>
        <begin position="341"/>
        <end position="352"/>
    </location>
</feature>
<dbReference type="EMBL" id="CADCXW020000016">
    <property type="protein sequence ID" value="CAD1550640.1"/>
    <property type="molecule type" value="Genomic_DNA"/>
</dbReference>
<feature type="region of interest" description="Disordered" evidence="1">
    <location>
        <begin position="1"/>
        <end position="146"/>
    </location>
</feature>
<feature type="region of interest" description="Disordered" evidence="1">
    <location>
        <begin position="326"/>
        <end position="386"/>
    </location>
</feature>
<dbReference type="InterPro" id="IPR031961">
    <property type="entry name" value="DUF4780"/>
</dbReference>
<sequence>MEPYKNLTSSNNGAEGAPQREPLAAITLEGDCGAQLGNGLAPRTRRETQDPQRNSAPAKNGEGVQSTDGNPLPTSGGKGKRSRSGAQRRKAARAKKVAGDATSSVGPQEEGEMDGAVPGQKRSRVPNETPPDARQPAKKRREVPGPVSYGQAVVGGSKAAIVAEGHPDSVLTPEQSQLVVAGLLEELGRTPLGETAPHFEGYRFEKGILWVTCSNQAATSWLGKKVESLRLKEGPLLKVLSRDALPKLSRMTAVLLAPDSGNAAILRLLKAQNPTLLTDKWRIWSKRTVGEHLHLVVGVDGQSKAALQALNMTPHYGLGRARFYETSGEGSKARPGKETEGSQNRSPSQTTAEPVAANPEGPTRASQTQEAQGDNRPEQMEALADQ</sequence>
<feature type="compositionally biased region" description="Basic and acidic residues" evidence="1">
    <location>
        <begin position="331"/>
        <end position="340"/>
    </location>
</feature>
<proteinExistence type="predicted"/>
<evidence type="ECO:0000256" key="1">
    <source>
        <dbReference type="SAM" id="MobiDB-lite"/>
    </source>
</evidence>
<dbReference type="Pfam" id="PF16012">
    <property type="entry name" value="DUF4780"/>
    <property type="match status" value="1"/>
</dbReference>
<name>A0A6V7JIP8_9HYME</name>
<feature type="compositionally biased region" description="Polar residues" evidence="1">
    <location>
        <begin position="51"/>
        <end position="73"/>
    </location>
</feature>
<feature type="compositionally biased region" description="Polar residues" evidence="1">
    <location>
        <begin position="1"/>
        <end position="13"/>
    </location>
</feature>
<feature type="domain" description="DUF4780" evidence="2">
    <location>
        <begin position="158"/>
        <end position="323"/>
    </location>
</feature>
<feature type="compositionally biased region" description="Basic residues" evidence="1">
    <location>
        <begin position="78"/>
        <end position="96"/>
    </location>
</feature>
<accession>A0A6V7JIP8</accession>
<protein>
    <recommendedName>
        <fullName evidence="2">DUF4780 domain-containing protein</fullName>
    </recommendedName>
</protein>
<evidence type="ECO:0000259" key="2">
    <source>
        <dbReference type="Pfam" id="PF16012"/>
    </source>
</evidence>
<evidence type="ECO:0000313" key="3">
    <source>
        <dbReference type="EMBL" id="CAD1550640.1"/>
    </source>
</evidence>
<dbReference type="AlphaFoldDB" id="A0A6V7JIP8"/>
<organism evidence="3">
    <name type="scientific">Bracon brevicornis</name>
    <dbReference type="NCBI Taxonomy" id="1563983"/>
    <lineage>
        <taxon>Eukaryota</taxon>
        <taxon>Metazoa</taxon>
        <taxon>Ecdysozoa</taxon>
        <taxon>Arthropoda</taxon>
        <taxon>Hexapoda</taxon>
        <taxon>Insecta</taxon>
        <taxon>Pterygota</taxon>
        <taxon>Neoptera</taxon>
        <taxon>Endopterygota</taxon>
        <taxon>Hymenoptera</taxon>
        <taxon>Apocrita</taxon>
        <taxon>Ichneumonoidea</taxon>
        <taxon>Braconidae</taxon>
        <taxon>Braconinae</taxon>
        <taxon>Bracon</taxon>
    </lineage>
</organism>
<reference evidence="3" key="1">
    <citation type="submission" date="2020-07" db="EMBL/GenBank/DDBJ databases">
        <authorList>
            <person name="Ferguson B K."/>
        </authorList>
    </citation>
    <scope>NUCLEOTIDE SEQUENCE</scope>
    <source>
        <strain evidence="3">L06</strain>
    </source>
</reference>